<dbReference type="EMBL" id="BTGU01022180">
    <property type="protein sequence ID" value="GMN75606.1"/>
    <property type="molecule type" value="Genomic_DNA"/>
</dbReference>
<evidence type="ECO:0000313" key="1">
    <source>
        <dbReference type="EMBL" id="GMN75606.1"/>
    </source>
</evidence>
<name>A0AA88EKC6_FICCA</name>
<protein>
    <submittedName>
        <fullName evidence="2">Uncharacterized protein</fullName>
    </submittedName>
</protein>
<evidence type="ECO:0000313" key="3">
    <source>
        <dbReference type="Proteomes" id="UP001187192"/>
    </source>
</evidence>
<organism evidence="2 3">
    <name type="scientific">Ficus carica</name>
    <name type="common">Common fig</name>
    <dbReference type="NCBI Taxonomy" id="3494"/>
    <lineage>
        <taxon>Eukaryota</taxon>
        <taxon>Viridiplantae</taxon>
        <taxon>Streptophyta</taxon>
        <taxon>Embryophyta</taxon>
        <taxon>Tracheophyta</taxon>
        <taxon>Spermatophyta</taxon>
        <taxon>Magnoliopsida</taxon>
        <taxon>eudicotyledons</taxon>
        <taxon>Gunneridae</taxon>
        <taxon>Pentapetalae</taxon>
        <taxon>rosids</taxon>
        <taxon>fabids</taxon>
        <taxon>Rosales</taxon>
        <taxon>Moraceae</taxon>
        <taxon>Ficeae</taxon>
        <taxon>Ficus</taxon>
    </lineage>
</organism>
<gene>
    <name evidence="1" type="ORF">TIFTF001_056791</name>
    <name evidence="2" type="ORF">TIFTF001_056792</name>
</gene>
<feature type="non-terminal residue" evidence="2">
    <location>
        <position position="13"/>
    </location>
</feature>
<comment type="caution">
    <text evidence="2">The sequence shown here is derived from an EMBL/GenBank/DDBJ whole genome shotgun (WGS) entry which is preliminary data.</text>
</comment>
<proteinExistence type="predicted"/>
<sequence>MGKKTWQVLIEQE</sequence>
<dbReference type="EMBL" id="BTGU01022182">
    <property type="protein sequence ID" value="GMN75610.1"/>
    <property type="molecule type" value="Genomic_DNA"/>
</dbReference>
<keyword evidence="3" id="KW-1185">Reference proteome</keyword>
<accession>A0AA88EKC6</accession>
<evidence type="ECO:0000313" key="2">
    <source>
        <dbReference type="EMBL" id="GMN75610.1"/>
    </source>
</evidence>
<dbReference type="Proteomes" id="UP001187192">
    <property type="component" value="Unassembled WGS sequence"/>
</dbReference>
<reference evidence="2" key="1">
    <citation type="submission" date="2023-07" db="EMBL/GenBank/DDBJ databases">
        <title>draft genome sequence of fig (Ficus carica).</title>
        <authorList>
            <person name="Takahashi T."/>
            <person name="Nishimura K."/>
        </authorList>
    </citation>
    <scope>NUCLEOTIDE SEQUENCE</scope>
</reference>